<dbReference type="PANTHER" id="PTHR21277">
    <property type="entry name" value="TRANSCRIPTIONAL ADAPTER 1"/>
    <property type="match status" value="1"/>
</dbReference>
<dbReference type="GO" id="GO:0000124">
    <property type="term" value="C:SAGA complex"/>
    <property type="evidence" value="ECO:0007669"/>
    <property type="project" value="UniProtKB-ARBA"/>
</dbReference>
<evidence type="ECO:0000256" key="1">
    <source>
        <dbReference type="ARBA" id="ARBA00004123"/>
    </source>
</evidence>
<evidence type="ECO:0000256" key="5">
    <source>
        <dbReference type="ARBA" id="ARBA00023242"/>
    </source>
</evidence>
<keyword evidence="5" id="KW-0539">Nucleus</keyword>
<name>A0A1B6KN84_9HEMI</name>
<evidence type="ECO:0000256" key="3">
    <source>
        <dbReference type="ARBA" id="ARBA00023015"/>
    </source>
</evidence>
<dbReference type="EMBL" id="GEBQ01027062">
    <property type="protein sequence ID" value="JAT12915.1"/>
    <property type="molecule type" value="Transcribed_RNA"/>
</dbReference>
<sequence>MDYLIKYEMLAATAELNAAREKLMESLGEKKKLYVSLMRMWFRHKISKERFDMEVRKMMDSKQAHFHNEFLLNLFFKCVKPDLPEHGTMYSKLRARRRAAQYKIGFHKANHQEYAPERVRQKLHEDRRYPIQDLLVPDEELIHMRMMLSSWELGLEGSNRRVANYIFYAVRIFVKDIIIAVLSLKNGFRVNAKGALHGIGAPVPNPWLKKVGRLYELPPLFSDSLYGMEMMDTGEHVPAIQQSLTEKHQDIALIYSTCREPAPKRRMTPFDFLEALKVYTRTIMSHGINTINIERIITGMSHPSYPEIERDQILADFLKKRPWPRSRV</sequence>
<dbReference type="PANTHER" id="PTHR21277:SF5">
    <property type="entry name" value="TRANSCRIPTIONAL ADAPTER 1"/>
    <property type="match status" value="1"/>
</dbReference>
<dbReference type="GO" id="GO:0003713">
    <property type="term" value="F:transcription coactivator activity"/>
    <property type="evidence" value="ECO:0007669"/>
    <property type="project" value="TreeGrafter"/>
</dbReference>
<accession>A0A1B6KN84</accession>
<protein>
    <submittedName>
        <fullName evidence="6">Uncharacterized protein</fullName>
    </submittedName>
</protein>
<dbReference type="InterPro" id="IPR024738">
    <property type="entry name" value="Hfi1/Tada1"/>
</dbReference>
<dbReference type="AlphaFoldDB" id="A0A1B6KN84"/>
<comment type="subcellular location">
    <subcellularLocation>
        <location evidence="1">Nucleus</location>
    </subcellularLocation>
</comment>
<comment type="similarity">
    <text evidence="2">Belongs to the TADA1 family.</text>
</comment>
<evidence type="ECO:0000256" key="2">
    <source>
        <dbReference type="ARBA" id="ARBA00010314"/>
    </source>
</evidence>
<gene>
    <name evidence="6" type="ORF">g.49517</name>
</gene>
<keyword evidence="3" id="KW-0805">Transcription regulation</keyword>
<organism evidence="6">
    <name type="scientific">Graphocephala atropunctata</name>
    <dbReference type="NCBI Taxonomy" id="36148"/>
    <lineage>
        <taxon>Eukaryota</taxon>
        <taxon>Metazoa</taxon>
        <taxon>Ecdysozoa</taxon>
        <taxon>Arthropoda</taxon>
        <taxon>Hexapoda</taxon>
        <taxon>Insecta</taxon>
        <taxon>Pterygota</taxon>
        <taxon>Neoptera</taxon>
        <taxon>Paraneoptera</taxon>
        <taxon>Hemiptera</taxon>
        <taxon>Auchenorrhyncha</taxon>
        <taxon>Membracoidea</taxon>
        <taxon>Cicadellidae</taxon>
        <taxon>Cicadellinae</taxon>
        <taxon>Cicadellini</taxon>
        <taxon>Graphocephala</taxon>
    </lineage>
</organism>
<evidence type="ECO:0000313" key="6">
    <source>
        <dbReference type="EMBL" id="JAT12915.1"/>
    </source>
</evidence>
<dbReference type="GO" id="GO:0005634">
    <property type="term" value="C:nucleus"/>
    <property type="evidence" value="ECO:0007669"/>
    <property type="project" value="UniProtKB-SubCell"/>
</dbReference>
<keyword evidence="4" id="KW-0804">Transcription</keyword>
<reference evidence="6" key="1">
    <citation type="submission" date="2015-11" db="EMBL/GenBank/DDBJ databases">
        <title>De novo transcriptome assembly of four potential Pierce s Disease insect vectors from Arizona vineyards.</title>
        <authorList>
            <person name="Tassone E.E."/>
        </authorList>
    </citation>
    <scope>NUCLEOTIDE SEQUENCE</scope>
</reference>
<proteinExistence type="inferred from homology"/>
<dbReference type="GO" id="GO:0006357">
    <property type="term" value="P:regulation of transcription by RNA polymerase II"/>
    <property type="evidence" value="ECO:0007669"/>
    <property type="project" value="TreeGrafter"/>
</dbReference>
<evidence type="ECO:0000256" key="4">
    <source>
        <dbReference type="ARBA" id="ARBA00023163"/>
    </source>
</evidence>